<evidence type="ECO:0000256" key="3">
    <source>
        <dbReference type="ARBA" id="ARBA00022448"/>
    </source>
</evidence>
<evidence type="ECO:0000256" key="10">
    <source>
        <dbReference type="SAM" id="MobiDB-lite"/>
    </source>
</evidence>
<evidence type="ECO:0000256" key="1">
    <source>
        <dbReference type="ARBA" id="ARBA00004141"/>
    </source>
</evidence>
<keyword evidence="6" id="KW-1133">Transmembrane helix</keyword>
<name>W7TEJ8_9STRA</name>
<evidence type="ECO:0000256" key="9">
    <source>
        <dbReference type="RuleBase" id="RU000488"/>
    </source>
</evidence>
<accession>W7TEJ8</accession>
<dbReference type="Pfam" id="PF00153">
    <property type="entry name" value="Mito_carr"/>
    <property type="match status" value="2"/>
</dbReference>
<organism evidence="11 12">
    <name type="scientific">Nannochloropsis gaditana</name>
    <dbReference type="NCBI Taxonomy" id="72520"/>
    <lineage>
        <taxon>Eukaryota</taxon>
        <taxon>Sar</taxon>
        <taxon>Stramenopiles</taxon>
        <taxon>Ochrophyta</taxon>
        <taxon>Eustigmatophyceae</taxon>
        <taxon>Eustigmatales</taxon>
        <taxon>Monodopsidaceae</taxon>
        <taxon>Nannochloropsis</taxon>
    </lineage>
</organism>
<protein>
    <submittedName>
        <fullName evidence="11">S-adenosylmethionine mitochondrial carrier</fullName>
    </submittedName>
</protein>
<feature type="repeat" description="Solcar" evidence="8">
    <location>
        <begin position="252"/>
        <end position="335"/>
    </location>
</feature>
<evidence type="ECO:0000256" key="5">
    <source>
        <dbReference type="ARBA" id="ARBA00022737"/>
    </source>
</evidence>
<reference evidence="11 12" key="1">
    <citation type="journal article" date="2014" name="Mol. Plant">
        <title>Chromosome Scale Genome Assembly and Transcriptome Profiling of Nannochloropsis gaditana in Nitrogen Depletion.</title>
        <authorList>
            <person name="Corteggiani Carpinelli E."/>
            <person name="Telatin A."/>
            <person name="Vitulo N."/>
            <person name="Forcato C."/>
            <person name="D'Angelo M."/>
            <person name="Schiavon R."/>
            <person name="Vezzi A."/>
            <person name="Giacometti G.M."/>
            <person name="Morosinotto T."/>
            <person name="Valle G."/>
        </authorList>
    </citation>
    <scope>NUCLEOTIDE SEQUENCE [LARGE SCALE GENOMIC DNA]</scope>
    <source>
        <strain evidence="11 12">B-31</strain>
    </source>
</reference>
<dbReference type="OrthoDB" id="204711at2759"/>
<dbReference type="GO" id="GO:0016020">
    <property type="term" value="C:membrane"/>
    <property type="evidence" value="ECO:0007669"/>
    <property type="project" value="UniProtKB-SubCell"/>
</dbReference>
<feature type="repeat" description="Solcar" evidence="8">
    <location>
        <begin position="340"/>
        <end position="436"/>
    </location>
</feature>
<dbReference type="InterPro" id="IPR018108">
    <property type="entry name" value="MCP_transmembrane"/>
</dbReference>
<evidence type="ECO:0000256" key="4">
    <source>
        <dbReference type="ARBA" id="ARBA00022692"/>
    </source>
</evidence>
<dbReference type="AlphaFoldDB" id="W7TEJ8"/>
<dbReference type="InterPro" id="IPR023395">
    <property type="entry name" value="MCP_dom_sf"/>
</dbReference>
<evidence type="ECO:0000313" key="11">
    <source>
        <dbReference type="EMBL" id="EWM25420.1"/>
    </source>
</evidence>
<dbReference type="GO" id="GO:0055085">
    <property type="term" value="P:transmembrane transport"/>
    <property type="evidence" value="ECO:0007669"/>
    <property type="project" value="InterPro"/>
</dbReference>
<sequence length="444" mass="47819">MPSSIIIYHTGMKYDAFPLLLGLVVFTVMDLSVAFISPSAEKVREAPKCNSHFRVRQIPISAPLKGHRHSNNLDISKDYFVKIRNKSADVDRRNLLKTASVATLGCILAGSINSSPLPLISRPSNAKAATRLSLTDPALKVSRPEPSGKAQEAPRRDASDTSSEQSSPLQEFLSGLAGGAASRASKELFLHPIDTWKTRLQYAKGNEAPAELFKNLYDGVWPALLVGTPAGAAFFATKDVLKGLARNSFGNEFREATTIAAVFAANIPYWLIRNPAEVLKTQQQTGLIDSTAGGTIEAVKQEGLEGLYRGYVSNIAYAFPTDAIKFVVYEALQKSFSRKLNPLESSVLGSAASSVAQLMSTPLDVVRTRIMTDEAALTNDNVPVSPASTTSVWQTARKIAAEEGVAKLFSGLFPRLTRAFLSGAIQFGSYELTKGAFSGKGSKK</sequence>
<dbReference type="Gene3D" id="1.50.40.10">
    <property type="entry name" value="Mitochondrial carrier domain"/>
    <property type="match status" value="2"/>
</dbReference>
<keyword evidence="5" id="KW-0677">Repeat</keyword>
<comment type="caution">
    <text evidence="11">The sequence shown here is derived from an EMBL/GenBank/DDBJ whole genome shotgun (WGS) entry which is preliminary data.</text>
</comment>
<dbReference type="PROSITE" id="PS50920">
    <property type="entry name" value="SOLCAR"/>
    <property type="match status" value="3"/>
</dbReference>
<evidence type="ECO:0000256" key="7">
    <source>
        <dbReference type="ARBA" id="ARBA00023136"/>
    </source>
</evidence>
<proteinExistence type="inferred from homology"/>
<evidence type="ECO:0000256" key="8">
    <source>
        <dbReference type="PROSITE-ProRule" id="PRU00282"/>
    </source>
</evidence>
<dbReference type="InterPro" id="IPR002067">
    <property type="entry name" value="MCP"/>
</dbReference>
<feature type="repeat" description="Solcar" evidence="8">
    <location>
        <begin position="169"/>
        <end position="244"/>
    </location>
</feature>
<gene>
    <name evidence="11" type="ORF">Naga_100005g137</name>
</gene>
<keyword evidence="4 8" id="KW-0812">Transmembrane</keyword>
<evidence type="ECO:0000256" key="6">
    <source>
        <dbReference type="ARBA" id="ARBA00022989"/>
    </source>
</evidence>
<evidence type="ECO:0000313" key="12">
    <source>
        <dbReference type="Proteomes" id="UP000019335"/>
    </source>
</evidence>
<dbReference type="Proteomes" id="UP000019335">
    <property type="component" value="Chromosome 11"/>
</dbReference>
<comment type="subcellular location">
    <subcellularLocation>
        <location evidence="1">Membrane</location>
        <topology evidence="1">Multi-pass membrane protein</topology>
    </subcellularLocation>
</comment>
<keyword evidence="3 9" id="KW-0813">Transport</keyword>
<dbReference type="PRINTS" id="PR00926">
    <property type="entry name" value="MITOCARRIER"/>
</dbReference>
<dbReference type="SUPFAM" id="SSF103506">
    <property type="entry name" value="Mitochondrial carrier"/>
    <property type="match status" value="1"/>
</dbReference>
<dbReference type="EMBL" id="AZIL01000936">
    <property type="protein sequence ID" value="EWM25420.1"/>
    <property type="molecule type" value="Genomic_DNA"/>
</dbReference>
<feature type="region of interest" description="Disordered" evidence="10">
    <location>
        <begin position="133"/>
        <end position="168"/>
    </location>
</feature>
<comment type="similarity">
    <text evidence="2 9">Belongs to the mitochondrial carrier (TC 2.A.29) family.</text>
</comment>
<keyword evidence="12" id="KW-1185">Reference proteome</keyword>
<dbReference type="PANTHER" id="PTHR45667">
    <property type="entry name" value="S-ADENOSYLMETHIONINE MITOCHONDRIAL CARRIER PROTEIN"/>
    <property type="match status" value="1"/>
</dbReference>
<keyword evidence="7 8" id="KW-0472">Membrane</keyword>
<evidence type="ECO:0000256" key="2">
    <source>
        <dbReference type="ARBA" id="ARBA00006375"/>
    </source>
</evidence>